<protein>
    <submittedName>
        <fullName evidence="5">Mediator of RNA polymerase II transcription subunit 19a</fullName>
    </submittedName>
</protein>
<keyword evidence="2" id="KW-0012">Acyltransferase</keyword>
<dbReference type="InterPro" id="IPR010167">
    <property type="entry name" value="NH2A_AcTrfase"/>
</dbReference>
<evidence type="ECO:0000256" key="1">
    <source>
        <dbReference type="ARBA" id="ARBA00022679"/>
    </source>
</evidence>
<dbReference type="AlphaFoldDB" id="A0A2G2YT24"/>
<dbReference type="GO" id="GO:0004358">
    <property type="term" value="F:L-glutamate N-acetyltransferase activity, acting on acetyl-L-ornithine as donor"/>
    <property type="evidence" value="ECO:0000318"/>
    <property type="project" value="GO_Central"/>
</dbReference>
<feature type="compositionally biased region" description="Basic residues" evidence="3">
    <location>
        <begin position="252"/>
        <end position="261"/>
    </location>
</feature>
<dbReference type="SUPFAM" id="SSF55729">
    <property type="entry name" value="Acyl-CoA N-acyltransferases (Nat)"/>
    <property type="match status" value="1"/>
</dbReference>
<dbReference type="PANTHER" id="PTHR30602">
    <property type="entry name" value="AMINO-ACID ACETYLTRANSFERASE"/>
    <property type="match status" value="1"/>
</dbReference>
<comment type="caution">
    <text evidence="5">The sequence shown here is derived from an EMBL/GenBank/DDBJ whole genome shotgun (WGS) entry which is preliminary data.</text>
</comment>
<dbReference type="EMBL" id="AYRZ02000009">
    <property type="protein sequence ID" value="PHT72781.1"/>
    <property type="molecule type" value="Genomic_DNA"/>
</dbReference>
<dbReference type="Proteomes" id="UP000222542">
    <property type="component" value="Unassembled WGS sequence"/>
</dbReference>
<dbReference type="InterPro" id="IPR000182">
    <property type="entry name" value="GNAT_dom"/>
</dbReference>
<dbReference type="PROSITE" id="PS51186">
    <property type="entry name" value="GNAT"/>
    <property type="match status" value="1"/>
</dbReference>
<evidence type="ECO:0000313" key="5">
    <source>
        <dbReference type="EMBL" id="PHT72781.1"/>
    </source>
</evidence>
<dbReference type="Gene3D" id="3.40.630.30">
    <property type="match status" value="1"/>
</dbReference>
<evidence type="ECO:0000313" key="6">
    <source>
        <dbReference type="Proteomes" id="UP000222542"/>
    </source>
</evidence>
<proteinExistence type="predicted"/>
<organism evidence="5 6">
    <name type="scientific">Capsicum annuum</name>
    <name type="common">Capsicum pepper</name>
    <dbReference type="NCBI Taxonomy" id="4072"/>
    <lineage>
        <taxon>Eukaryota</taxon>
        <taxon>Viridiplantae</taxon>
        <taxon>Streptophyta</taxon>
        <taxon>Embryophyta</taxon>
        <taxon>Tracheophyta</taxon>
        <taxon>Spermatophyta</taxon>
        <taxon>Magnoliopsida</taxon>
        <taxon>eudicotyledons</taxon>
        <taxon>Gunneridae</taxon>
        <taxon>Pentapetalae</taxon>
        <taxon>asterids</taxon>
        <taxon>lamiids</taxon>
        <taxon>Solanales</taxon>
        <taxon>Solanaceae</taxon>
        <taxon>Solanoideae</taxon>
        <taxon>Capsiceae</taxon>
        <taxon>Capsicum</taxon>
    </lineage>
</organism>
<gene>
    <name evidence="5" type="ORF">T459_23566</name>
</gene>
<name>A0A2G2YT24_CAPAN</name>
<dbReference type="CDD" id="cd04301">
    <property type="entry name" value="NAT_SF"/>
    <property type="match status" value="1"/>
</dbReference>
<feature type="region of interest" description="Disordered" evidence="3">
    <location>
        <begin position="240"/>
        <end position="301"/>
    </location>
</feature>
<feature type="compositionally biased region" description="Basic residues" evidence="3">
    <location>
        <begin position="270"/>
        <end position="279"/>
    </location>
</feature>
<dbReference type="PANTHER" id="PTHR30602:SF12">
    <property type="entry name" value="AMINO-ACID ACETYLTRANSFERASE NAGS1, CHLOROPLASTIC-RELATED"/>
    <property type="match status" value="1"/>
</dbReference>
<evidence type="ECO:0000256" key="2">
    <source>
        <dbReference type="ARBA" id="ARBA00023315"/>
    </source>
</evidence>
<dbReference type="STRING" id="4072.A0A2G2YT24"/>
<reference evidence="5 6" key="2">
    <citation type="journal article" date="2017" name="Genome Biol.">
        <title>New reference genome sequences of hot pepper reveal the massive evolution of plant disease-resistance genes by retroduplication.</title>
        <authorList>
            <person name="Kim S."/>
            <person name="Park J."/>
            <person name="Yeom S.I."/>
            <person name="Kim Y.M."/>
            <person name="Seo E."/>
            <person name="Kim K.T."/>
            <person name="Kim M.S."/>
            <person name="Lee J.M."/>
            <person name="Cheong K."/>
            <person name="Shin H.S."/>
            <person name="Kim S.B."/>
            <person name="Han K."/>
            <person name="Lee J."/>
            <person name="Park M."/>
            <person name="Lee H.A."/>
            <person name="Lee H.Y."/>
            <person name="Lee Y."/>
            <person name="Oh S."/>
            <person name="Lee J.H."/>
            <person name="Choi E."/>
            <person name="Choi E."/>
            <person name="Lee S.E."/>
            <person name="Jeon J."/>
            <person name="Kim H."/>
            <person name="Choi G."/>
            <person name="Song H."/>
            <person name="Lee J."/>
            <person name="Lee S.C."/>
            <person name="Kwon J.K."/>
            <person name="Lee H.Y."/>
            <person name="Koo N."/>
            <person name="Hong Y."/>
            <person name="Kim R.W."/>
            <person name="Kang W.H."/>
            <person name="Huh J.H."/>
            <person name="Kang B.C."/>
            <person name="Yang T.J."/>
            <person name="Lee Y.H."/>
            <person name="Bennetzen J.L."/>
            <person name="Choi D."/>
        </authorList>
    </citation>
    <scope>NUCLEOTIDE SEQUENCE [LARGE SCALE GENOMIC DNA]</scope>
    <source>
        <strain evidence="6">cv. CM334</strain>
    </source>
</reference>
<sequence length="647" mass="74285">MPEKENTEVENDELPVTNAEVYQDMSLESKSIVNDIVDILIQLHTDDVESITIDANIIELEAQTEYKVEVDYSGEDFDQENDTMNEYINDHKENEELDVLSQIEGIDLDLYKDSVSKSFRADEIAQGYLMDCIKVFPDEYHSSIRAKRIYRYCGFYFSFQVIAYHDFFCKKPLSLSIFDTHYLHNMVGDTEIRKGKGMQLDQLIQHASSLKETNLHIQPFDLDALREAFRLRESKKEIHIVAGKSKSESKNKEKKHKKHKDKDKENDKEHKKHKHLHKDRSKDKDKEKKKDRTVHHDSGAELSSGWRTWRNMARPFGYFASSTQGCNWFCTADYRVQFVLWINYPEWKSGSRDSLKMEANNESKDALVDDIGLKSETNSDAPVDDTRPRELTGVMDLTTHFKLLPHFHQGGVQRVHLLDDTIGGVLLKELFQRNGVGMMVASDLYEGAWMAMVSDIPGLKELLQPLEGSGTLIRRTDEELVKELPSFVIVETEGHIIACAALFPYFEEKYGKVTAIAVSPDCYSQGQGDKLLGKMKKQRLCEEFTEYPETGFQEILEIGRLHSIKEFQFPESLLHRWNGNSGMCRDVGARLNFVNDAQFLLFSPTSEHLLLTYGHRHGSLLKIIVIDGDITVPVYTILEVPTYALEG</sequence>
<dbReference type="GO" id="GO:0005737">
    <property type="term" value="C:cytoplasm"/>
    <property type="evidence" value="ECO:0007669"/>
    <property type="project" value="InterPro"/>
</dbReference>
<dbReference type="Gramene" id="PHT72781">
    <property type="protein sequence ID" value="PHT72781"/>
    <property type="gene ID" value="T459_23566"/>
</dbReference>
<dbReference type="Pfam" id="PF00583">
    <property type="entry name" value="Acetyltransf_1"/>
    <property type="match status" value="1"/>
</dbReference>
<dbReference type="GO" id="GO:0004042">
    <property type="term" value="F:L-glutamate N-acetyltransferase activity"/>
    <property type="evidence" value="ECO:0007669"/>
    <property type="project" value="InterPro"/>
</dbReference>
<keyword evidence="1" id="KW-0808">Transferase</keyword>
<accession>A0A2G2YT24</accession>
<evidence type="ECO:0000259" key="4">
    <source>
        <dbReference type="PROSITE" id="PS51186"/>
    </source>
</evidence>
<keyword evidence="6" id="KW-1185">Reference proteome</keyword>
<dbReference type="InterPro" id="IPR016181">
    <property type="entry name" value="Acyl_CoA_acyltransferase"/>
</dbReference>
<feature type="compositionally biased region" description="Basic and acidic residues" evidence="3">
    <location>
        <begin position="240"/>
        <end position="251"/>
    </location>
</feature>
<dbReference type="GO" id="GO:0006526">
    <property type="term" value="P:L-arginine biosynthetic process"/>
    <property type="evidence" value="ECO:0000318"/>
    <property type="project" value="GO_Central"/>
</dbReference>
<feature type="domain" description="N-acetyltransferase" evidence="4">
    <location>
        <begin position="439"/>
        <end position="571"/>
    </location>
</feature>
<reference evidence="5 6" key="1">
    <citation type="journal article" date="2014" name="Nat. Genet.">
        <title>Genome sequence of the hot pepper provides insights into the evolution of pungency in Capsicum species.</title>
        <authorList>
            <person name="Kim S."/>
            <person name="Park M."/>
            <person name="Yeom S.I."/>
            <person name="Kim Y.M."/>
            <person name="Lee J.M."/>
            <person name="Lee H.A."/>
            <person name="Seo E."/>
            <person name="Choi J."/>
            <person name="Cheong K."/>
            <person name="Kim K.T."/>
            <person name="Jung K."/>
            <person name="Lee G.W."/>
            <person name="Oh S.K."/>
            <person name="Bae C."/>
            <person name="Kim S.B."/>
            <person name="Lee H.Y."/>
            <person name="Kim S.Y."/>
            <person name="Kim M.S."/>
            <person name="Kang B.C."/>
            <person name="Jo Y.D."/>
            <person name="Yang H.B."/>
            <person name="Jeong H.J."/>
            <person name="Kang W.H."/>
            <person name="Kwon J.K."/>
            <person name="Shin C."/>
            <person name="Lim J.Y."/>
            <person name="Park J.H."/>
            <person name="Huh J.H."/>
            <person name="Kim J.S."/>
            <person name="Kim B.D."/>
            <person name="Cohen O."/>
            <person name="Paran I."/>
            <person name="Suh M.C."/>
            <person name="Lee S.B."/>
            <person name="Kim Y.K."/>
            <person name="Shin Y."/>
            <person name="Noh S.J."/>
            <person name="Park J."/>
            <person name="Seo Y.S."/>
            <person name="Kwon S.Y."/>
            <person name="Kim H.A."/>
            <person name="Park J.M."/>
            <person name="Kim H.J."/>
            <person name="Choi S.B."/>
            <person name="Bosland P.W."/>
            <person name="Reeves G."/>
            <person name="Jo S.H."/>
            <person name="Lee B.W."/>
            <person name="Cho H.T."/>
            <person name="Choi H.S."/>
            <person name="Lee M.S."/>
            <person name="Yu Y."/>
            <person name="Do Choi Y."/>
            <person name="Park B.S."/>
            <person name="van Deynze A."/>
            <person name="Ashrafi H."/>
            <person name="Hill T."/>
            <person name="Kim W.T."/>
            <person name="Pai H.S."/>
            <person name="Ahn H.K."/>
            <person name="Yeam I."/>
            <person name="Giovannoni J.J."/>
            <person name="Rose J.K."/>
            <person name="Sorensen I."/>
            <person name="Lee S.J."/>
            <person name="Kim R.W."/>
            <person name="Choi I.Y."/>
            <person name="Choi B.S."/>
            <person name="Lim J.S."/>
            <person name="Lee Y.H."/>
            <person name="Choi D."/>
        </authorList>
    </citation>
    <scope>NUCLEOTIDE SEQUENCE [LARGE SCALE GENOMIC DNA]</scope>
    <source>
        <strain evidence="6">cv. CM334</strain>
    </source>
</reference>
<feature type="compositionally biased region" description="Basic and acidic residues" evidence="3">
    <location>
        <begin position="280"/>
        <end position="299"/>
    </location>
</feature>
<evidence type="ECO:0000256" key="3">
    <source>
        <dbReference type="SAM" id="MobiDB-lite"/>
    </source>
</evidence>